<name>T1KMF1_TETUR</name>
<evidence type="ECO:0000313" key="3">
    <source>
        <dbReference type="Proteomes" id="UP000015104"/>
    </source>
</evidence>
<evidence type="ECO:0000313" key="2">
    <source>
        <dbReference type="EnsemblMetazoa" id="tetur15g01400.1"/>
    </source>
</evidence>
<organism evidence="2 3">
    <name type="scientific">Tetranychus urticae</name>
    <name type="common">Two-spotted spider mite</name>
    <dbReference type="NCBI Taxonomy" id="32264"/>
    <lineage>
        <taxon>Eukaryota</taxon>
        <taxon>Metazoa</taxon>
        <taxon>Ecdysozoa</taxon>
        <taxon>Arthropoda</taxon>
        <taxon>Chelicerata</taxon>
        <taxon>Arachnida</taxon>
        <taxon>Acari</taxon>
        <taxon>Acariformes</taxon>
        <taxon>Trombidiformes</taxon>
        <taxon>Prostigmata</taxon>
        <taxon>Eleutherengona</taxon>
        <taxon>Raphignathae</taxon>
        <taxon>Tetranychoidea</taxon>
        <taxon>Tetranychidae</taxon>
        <taxon>Tetranychus</taxon>
    </lineage>
</organism>
<proteinExistence type="predicted"/>
<feature type="chain" id="PRO_5004580902" description="PLAT domain-containing protein" evidence="1">
    <location>
        <begin position="22"/>
        <end position="163"/>
    </location>
</feature>
<evidence type="ECO:0000256" key="1">
    <source>
        <dbReference type="SAM" id="SignalP"/>
    </source>
</evidence>
<gene>
    <name evidence="2" type="primary">107365426</name>
</gene>
<dbReference type="HOGENOM" id="CLU_139380_0_0_1"/>
<dbReference type="EnsemblMetazoa" id="tetur15g01400.1">
    <property type="protein sequence ID" value="tetur15g01400.1"/>
    <property type="gene ID" value="tetur15g01400"/>
</dbReference>
<accession>T1KMF1</accession>
<evidence type="ECO:0008006" key="4">
    <source>
        <dbReference type="Google" id="ProtNLM"/>
    </source>
</evidence>
<feature type="signal peptide" evidence="1">
    <location>
        <begin position="1"/>
        <end position="21"/>
    </location>
</feature>
<keyword evidence="3" id="KW-1185">Reference proteome</keyword>
<protein>
    <recommendedName>
        <fullName evidence="4">PLAT domain-containing protein</fullName>
    </recommendedName>
</protein>
<dbReference type="KEGG" id="tut:107365426"/>
<dbReference type="Proteomes" id="UP000015104">
    <property type="component" value="Unassembled WGS sequence"/>
</dbReference>
<sequence length="163" mass="18172">MDSKILFFCVLIVNIYLITDANQVFNYVVTIKTADNKFSSHEGKLNLDILSSNGLTSSQEDFELTPNGVKLAKNHVYTANIASFSPLDNITSVYLGWNLVSNYNLFYKIKKPMVYFDPITIGTTYDDPNSHMSVTLNRKFCPTTLPIGIKSGKGASFHPCISN</sequence>
<dbReference type="AlphaFoldDB" id="T1KMF1"/>
<keyword evidence="1" id="KW-0732">Signal</keyword>
<reference evidence="2" key="2">
    <citation type="submission" date="2015-06" db="UniProtKB">
        <authorList>
            <consortium name="EnsemblMetazoa"/>
        </authorList>
    </citation>
    <scope>IDENTIFICATION</scope>
</reference>
<reference evidence="3" key="1">
    <citation type="submission" date="2011-08" db="EMBL/GenBank/DDBJ databases">
        <authorList>
            <person name="Rombauts S."/>
        </authorList>
    </citation>
    <scope>NUCLEOTIDE SEQUENCE</scope>
    <source>
        <strain evidence="3">London</strain>
    </source>
</reference>
<dbReference type="EMBL" id="CAEY01000243">
    <property type="status" value="NOT_ANNOTATED_CDS"/>
    <property type="molecule type" value="Genomic_DNA"/>
</dbReference>